<dbReference type="Gene3D" id="3.40.630.30">
    <property type="match status" value="1"/>
</dbReference>
<dbReference type="Proteomes" id="UP001429357">
    <property type="component" value="Unassembled WGS sequence"/>
</dbReference>
<name>A0ABV0F3W5_9ENTE</name>
<evidence type="ECO:0000313" key="2">
    <source>
        <dbReference type="EMBL" id="MEO1782761.1"/>
    </source>
</evidence>
<feature type="domain" description="N-acetyltransferase" evidence="1">
    <location>
        <begin position="1"/>
        <end position="152"/>
    </location>
</feature>
<dbReference type="SUPFAM" id="SSF55729">
    <property type="entry name" value="Acyl-CoA N-acyltransferases (Nat)"/>
    <property type="match status" value="1"/>
</dbReference>
<reference evidence="2 3" key="2">
    <citation type="submission" date="2024-02" db="EMBL/GenBank/DDBJ databases">
        <title>The Genome Sequence of Enterococcus diestrammenae JM9A.</title>
        <authorList>
            <person name="Earl A."/>
            <person name="Manson A."/>
            <person name="Gilmore M."/>
            <person name="Sanders J."/>
            <person name="Shea T."/>
            <person name="Howe W."/>
            <person name="Livny J."/>
            <person name="Cuomo C."/>
            <person name="Neafsey D."/>
            <person name="Birren B."/>
        </authorList>
    </citation>
    <scope>NUCLEOTIDE SEQUENCE [LARGE SCALE GENOMIC DNA]</scope>
    <source>
        <strain evidence="2 3">JM9A</strain>
    </source>
</reference>
<proteinExistence type="predicted"/>
<gene>
    <name evidence="2" type="ORF">BAU18_002376</name>
</gene>
<protein>
    <recommendedName>
        <fullName evidence="1">N-acetyltransferase domain-containing protein</fullName>
    </recommendedName>
</protein>
<dbReference type="InterPro" id="IPR016181">
    <property type="entry name" value="Acyl_CoA_acyltransferase"/>
</dbReference>
<evidence type="ECO:0000313" key="3">
    <source>
        <dbReference type="Proteomes" id="UP001429357"/>
    </source>
</evidence>
<organism evidence="2 3">
    <name type="scientific">Enterococcus diestrammenae</name>
    <dbReference type="NCBI Taxonomy" id="1155073"/>
    <lineage>
        <taxon>Bacteria</taxon>
        <taxon>Bacillati</taxon>
        <taxon>Bacillota</taxon>
        <taxon>Bacilli</taxon>
        <taxon>Lactobacillales</taxon>
        <taxon>Enterococcaceae</taxon>
        <taxon>Enterococcus</taxon>
    </lineage>
</organism>
<dbReference type="InterPro" id="IPR000182">
    <property type="entry name" value="GNAT_dom"/>
</dbReference>
<accession>A0ABV0F3W5</accession>
<dbReference type="Pfam" id="PF00583">
    <property type="entry name" value="Acetyltransf_1"/>
    <property type="match status" value="1"/>
</dbReference>
<dbReference type="PROSITE" id="PS51186">
    <property type="entry name" value="GNAT"/>
    <property type="match status" value="1"/>
</dbReference>
<dbReference type="EMBL" id="MAEI02000001">
    <property type="protein sequence ID" value="MEO1782761.1"/>
    <property type="molecule type" value="Genomic_DNA"/>
</dbReference>
<keyword evidence="3" id="KW-1185">Reference proteome</keyword>
<sequence length="152" mass="17798">MDIKQLSNENARIIADTWHYPDQYAFYDLQADPEDYQEIIDPLARKDCYFQVTKDHHLVGYFVVDGTSDVLDIGLGLRPDLTGQGFGEIFWNQIFVYIRNHYTAPKIRLAVAEFNVRAQKLYAKVGFKETRRFFQTTNGGQYPFIEMERELS</sequence>
<reference evidence="3" key="1">
    <citation type="submission" date="2016-06" db="EMBL/GenBank/DDBJ databases">
        <title>Four novel species of enterococci isolated from chicken manure.</title>
        <authorList>
            <person name="Van Tyne D."/>
        </authorList>
    </citation>
    <scope>NUCLEOTIDE SEQUENCE [LARGE SCALE GENOMIC DNA]</scope>
    <source>
        <strain evidence="3">JM9A</strain>
    </source>
</reference>
<dbReference type="RefSeq" id="WP_237583950.1">
    <property type="nucleotide sequence ID" value="NZ_MAEI02000001.1"/>
</dbReference>
<comment type="caution">
    <text evidence="2">The sequence shown here is derived from an EMBL/GenBank/DDBJ whole genome shotgun (WGS) entry which is preliminary data.</text>
</comment>
<evidence type="ECO:0000259" key="1">
    <source>
        <dbReference type="PROSITE" id="PS51186"/>
    </source>
</evidence>